<keyword evidence="7" id="KW-0479">Metal-binding</keyword>
<keyword evidence="6 11" id="KW-0808">Transferase</keyword>
<dbReference type="NCBIfam" id="TIGR01496">
    <property type="entry name" value="DHPS"/>
    <property type="match status" value="1"/>
</dbReference>
<evidence type="ECO:0000313" key="11">
    <source>
        <dbReference type="EMBL" id="MDV6285050.1"/>
    </source>
</evidence>
<dbReference type="Gene3D" id="3.20.20.20">
    <property type="entry name" value="Dihydropteroate synthase-like"/>
    <property type="match status" value="1"/>
</dbReference>
<comment type="similarity">
    <text evidence="4">Belongs to the DHPS family.</text>
</comment>
<evidence type="ECO:0000256" key="4">
    <source>
        <dbReference type="ARBA" id="ARBA00009503"/>
    </source>
</evidence>
<dbReference type="CDD" id="cd00739">
    <property type="entry name" value="DHPS"/>
    <property type="match status" value="1"/>
</dbReference>
<dbReference type="InterPro" id="IPR000489">
    <property type="entry name" value="Pterin-binding_dom"/>
</dbReference>
<evidence type="ECO:0000256" key="6">
    <source>
        <dbReference type="ARBA" id="ARBA00022679"/>
    </source>
</evidence>
<name>A0ABU4CNA3_RHOJO</name>
<evidence type="ECO:0000259" key="10">
    <source>
        <dbReference type="PROSITE" id="PS50972"/>
    </source>
</evidence>
<dbReference type="Proteomes" id="UP001185737">
    <property type="component" value="Unassembled WGS sequence"/>
</dbReference>
<proteinExistence type="inferred from homology"/>
<evidence type="ECO:0000256" key="3">
    <source>
        <dbReference type="ARBA" id="ARBA00004763"/>
    </source>
</evidence>
<evidence type="ECO:0000256" key="8">
    <source>
        <dbReference type="ARBA" id="ARBA00022842"/>
    </source>
</evidence>
<comment type="caution">
    <text evidence="11">The sequence shown here is derived from an EMBL/GenBank/DDBJ whole genome shotgun (WGS) entry which is preliminary data.</text>
</comment>
<evidence type="ECO:0000256" key="9">
    <source>
        <dbReference type="ARBA" id="ARBA00022909"/>
    </source>
</evidence>
<dbReference type="PROSITE" id="PS50972">
    <property type="entry name" value="PTERIN_BINDING"/>
    <property type="match status" value="1"/>
</dbReference>
<dbReference type="EC" id="2.5.1.15" evidence="5"/>
<dbReference type="SUPFAM" id="SSF51717">
    <property type="entry name" value="Dihydropteroate synthetase-like"/>
    <property type="match status" value="1"/>
</dbReference>
<keyword evidence="12" id="KW-1185">Reference proteome</keyword>
<accession>A0ABU4CNA3</accession>
<organism evidence="11 12">
    <name type="scientific">Rhodococcus jostii</name>
    <dbReference type="NCBI Taxonomy" id="132919"/>
    <lineage>
        <taxon>Bacteria</taxon>
        <taxon>Bacillati</taxon>
        <taxon>Actinomycetota</taxon>
        <taxon>Actinomycetes</taxon>
        <taxon>Mycobacteriales</taxon>
        <taxon>Nocardiaceae</taxon>
        <taxon>Rhodococcus</taxon>
    </lineage>
</organism>
<evidence type="ECO:0000313" key="12">
    <source>
        <dbReference type="Proteomes" id="UP001185737"/>
    </source>
</evidence>
<keyword evidence="9" id="KW-0289">Folate biosynthesis</keyword>
<sequence length="266" mass="27344">MGIVNVTPDSFSDGGLCAAADSAITRGLALVAEGADIVDVGGESTRPQAQRVPVAEELRRVLPVVRALSAAGVLVSVDTMRAEVAAAAVAAGASMVNDVSGGLADPAMAATVADLGVPFIAMHWRGHSTTMAERAVYDDVVTDVVTELADRLDALIGAGIREDHIVLDPGLGFAKTGAHNWALLAHLDRIRELGRPVLVGASRKSFLGALMTDVEAAIPPPADRDDLTCAVSTLAAAAGAYCVRVHNVKSTRRAVAVVAAWQGATR</sequence>
<comment type="cofactor">
    <cofactor evidence="2">
        <name>Mg(2+)</name>
        <dbReference type="ChEBI" id="CHEBI:18420"/>
    </cofactor>
</comment>
<feature type="domain" description="Pterin-binding" evidence="10">
    <location>
        <begin position="1"/>
        <end position="256"/>
    </location>
</feature>
<dbReference type="InterPro" id="IPR006390">
    <property type="entry name" value="DHP_synth_dom"/>
</dbReference>
<comment type="pathway">
    <text evidence="3">Cofactor biosynthesis; tetrahydrofolate biosynthesis; 7,8-dihydrofolate from 2-amino-4-hydroxy-6-hydroxymethyl-7,8-dihydropteridine diphosphate and 4-aminobenzoate: step 1/2.</text>
</comment>
<evidence type="ECO:0000256" key="1">
    <source>
        <dbReference type="ARBA" id="ARBA00000012"/>
    </source>
</evidence>
<dbReference type="RefSeq" id="WP_317570740.1">
    <property type="nucleotide sequence ID" value="NZ_JAWLKA010000022.1"/>
</dbReference>
<dbReference type="EMBL" id="JAWLKA010000022">
    <property type="protein sequence ID" value="MDV6285050.1"/>
    <property type="molecule type" value="Genomic_DNA"/>
</dbReference>
<keyword evidence="8" id="KW-0460">Magnesium</keyword>
<dbReference type="PANTHER" id="PTHR20941:SF1">
    <property type="entry name" value="FOLIC ACID SYNTHESIS PROTEIN FOL1"/>
    <property type="match status" value="1"/>
</dbReference>
<evidence type="ECO:0000256" key="5">
    <source>
        <dbReference type="ARBA" id="ARBA00012458"/>
    </source>
</evidence>
<dbReference type="InterPro" id="IPR045031">
    <property type="entry name" value="DHP_synth-like"/>
</dbReference>
<comment type="catalytic activity">
    <reaction evidence="1">
        <text>(7,8-dihydropterin-6-yl)methyl diphosphate + 4-aminobenzoate = 7,8-dihydropteroate + diphosphate</text>
        <dbReference type="Rhea" id="RHEA:19949"/>
        <dbReference type="ChEBI" id="CHEBI:17836"/>
        <dbReference type="ChEBI" id="CHEBI:17839"/>
        <dbReference type="ChEBI" id="CHEBI:33019"/>
        <dbReference type="ChEBI" id="CHEBI:72950"/>
        <dbReference type="EC" id="2.5.1.15"/>
    </reaction>
</comment>
<dbReference type="Pfam" id="PF00809">
    <property type="entry name" value="Pterin_bind"/>
    <property type="match status" value="1"/>
</dbReference>
<dbReference type="PANTHER" id="PTHR20941">
    <property type="entry name" value="FOLATE SYNTHESIS PROTEINS"/>
    <property type="match status" value="1"/>
</dbReference>
<protein>
    <recommendedName>
        <fullName evidence="5">dihydropteroate synthase</fullName>
        <ecNumber evidence="5">2.5.1.15</ecNumber>
    </recommendedName>
</protein>
<dbReference type="InterPro" id="IPR011005">
    <property type="entry name" value="Dihydropteroate_synth-like_sf"/>
</dbReference>
<dbReference type="PROSITE" id="PS00793">
    <property type="entry name" value="DHPS_2"/>
    <property type="match status" value="1"/>
</dbReference>
<gene>
    <name evidence="11" type="primary">folP</name>
    <name evidence="11" type="ORF">R3Q59_31725</name>
</gene>
<evidence type="ECO:0000256" key="7">
    <source>
        <dbReference type="ARBA" id="ARBA00022723"/>
    </source>
</evidence>
<reference evidence="11 12" key="1">
    <citation type="submission" date="2023-10" db="EMBL/GenBank/DDBJ databases">
        <title>Development of a sustainable strategy for remediation of hydrocarbon-contaminated territories based on the waste exchange concept.</title>
        <authorList>
            <person name="Krivoruchko A."/>
        </authorList>
    </citation>
    <scope>NUCLEOTIDE SEQUENCE [LARGE SCALE GENOMIC DNA]</scope>
    <source>
        <strain evidence="11 12">IEGM 60</strain>
    </source>
</reference>
<evidence type="ECO:0000256" key="2">
    <source>
        <dbReference type="ARBA" id="ARBA00001946"/>
    </source>
</evidence>
<dbReference type="GO" id="GO:0004156">
    <property type="term" value="F:dihydropteroate synthase activity"/>
    <property type="evidence" value="ECO:0007669"/>
    <property type="project" value="UniProtKB-EC"/>
</dbReference>